<dbReference type="FunFam" id="3.80.10.10:FF:000383">
    <property type="entry name" value="Leucine-rich repeat receptor protein kinase EMS1"/>
    <property type="match status" value="1"/>
</dbReference>
<dbReference type="InterPro" id="IPR003591">
    <property type="entry name" value="Leu-rich_rpt_typical-subtyp"/>
</dbReference>
<feature type="transmembrane region" description="Helical" evidence="12">
    <location>
        <begin position="737"/>
        <end position="759"/>
    </location>
</feature>
<comment type="caution">
    <text evidence="13">The sequence shown here is derived from an EMBL/GenBank/DDBJ whole genome shotgun (WGS) entry which is preliminary data.</text>
</comment>
<keyword evidence="9 12" id="KW-0472">Membrane</keyword>
<dbReference type="GO" id="GO:0005886">
    <property type="term" value="C:plasma membrane"/>
    <property type="evidence" value="ECO:0007669"/>
    <property type="project" value="UniProtKB-SubCell"/>
</dbReference>
<evidence type="ECO:0000313" key="13">
    <source>
        <dbReference type="EMBL" id="KAG0538350.1"/>
    </source>
</evidence>
<evidence type="ECO:0000313" key="14">
    <source>
        <dbReference type="Proteomes" id="UP000807115"/>
    </source>
</evidence>
<dbReference type="AlphaFoldDB" id="A0A921RG68"/>
<evidence type="ECO:0000256" key="12">
    <source>
        <dbReference type="SAM" id="Phobius"/>
    </source>
</evidence>
<evidence type="ECO:0000256" key="11">
    <source>
        <dbReference type="ARBA" id="ARBA00023180"/>
    </source>
</evidence>
<organism evidence="13 14">
    <name type="scientific">Sorghum bicolor</name>
    <name type="common">Sorghum</name>
    <name type="synonym">Sorghum vulgare</name>
    <dbReference type="NCBI Taxonomy" id="4558"/>
    <lineage>
        <taxon>Eukaryota</taxon>
        <taxon>Viridiplantae</taxon>
        <taxon>Streptophyta</taxon>
        <taxon>Embryophyta</taxon>
        <taxon>Tracheophyta</taxon>
        <taxon>Spermatophyta</taxon>
        <taxon>Magnoliopsida</taxon>
        <taxon>Liliopsida</taxon>
        <taxon>Poales</taxon>
        <taxon>Poaceae</taxon>
        <taxon>PACMAD clade</taxon>
        <taxon>Panicoideae</taxon>
        <taxon>Andropogonodae</taxon>
        <taxon>Andropogoneae</taxon>
        <taxon>Sorghinae</taxon>
        <taxon>Sorghum</taxon>
    </lineage>
</organism>
<proteinExistence type="inferred from homology"/>
<name>A0A921RG68_SORBI</name>
<evidence type="ECO:0000256" key="1">
    <source>
        <dbReference type="ARBA" id="ARBA00004251"/>
    </source>
</evidence>
<dbReference type="Proteomes" id="UP000807115">
    <property type="component" value="Chromosome 3"/>
</dbReference>
<dbReference type="Pfam" id="PF00560">
    <property type="entry name" value="LRR_1"/>
    <property type="match status" value="7"/>
</dbReference>
<keyword evidence="3" id="KW-1003">Cell membrane</keyword>
<evidence type="ECO:0000256" key="10">
    <source>
        <dbReference type="ARBA" id="ARBA00023170"/>
    </source>
</evidence>
<evidence type="ECO:0000256" key="5">
    <source>
        <dbReference type="ARBA" id="ARBA00022692"/>
    </source>
</evidence>
<evidence type="ECO:0000256" key="4">
    <source>
        <dbReference type="ARBA" id="ARBA00022614"/>
    </source>
</evidence>
<keyword evidence="6" id="KW-0732">Signal</keyword>
<dbReference type="PROSITE" id="PS51450">
    <property type="entry name" value="LRR"/>
    <property type="match status" value="1"/>
</dbReference>
<dbReference type="FunFam" id="3.80.10.10:FF:000095">
    <property type="entry name" value="LRR receptor-like serine/threonine-protein kinase GSO1"/>
    <property type="match status" value="1"/>
</dbReference>
<dbReference type="EMBL" id="CM027682">
    <property type="protein sequence ID" value="KAG0538350.1"/>
    <property type="molecule type" value="Genomic_DNA"/>
</dbReference>
<sequence length="797" mass="89102">MSSSITVLHQLRYLDLSLSYFNYTKIPAFLGTLSNLRYLNLSSASFGFGGSIPLQLGNLSRLKYLDLSNLYLHLAMSSLDLSPATDWVHKVNMLPNLKTLDLSGCLNLNNSALSTLFHSNLTQLEILDLSYSSFNSLLQHNWFWGITTIKELILSYCGWSGPIPGALGNMSSLEVLYLDGNSLSGIVPTTLKNLCNLQLLYLEENNINGDILGRLPQCSWSKLRELHLRSATLTGELPVWIGNLTSLTYLDISQNMVVGSVPFGIANMRSLSFLDLSQNMLIGEVPSGIGSLSNLSYLSLGLNNFSGVLSEYYFVGLAKLEYLNLSQNSLKLDFAEDWVPPFRLTEGHFGSCDMGPQFPAWLRWQTGIYALDISNARINDVLPLWFWVVFSNASSLYLSRNQLSGGLPAKLELLFLEEMDISSNSLSGQLPANLTAPWLRSLFFYNNNFTGAIPTYVCHDYFYEINLSNNQLTGDFPQCSEDFPLLEMVDLRNNNLSGEFPLFLQNASRLRFLDLSHNKFSGSVPTWIAEKMHDLEVLILRSNMFHGHLPMQLTRLVGLHYLDVAHNNISGSISSFLASLRGMNHSYSAAQLYTHELTQQLVLIDLSSNGFTGYIPKELSSLKGLRSLNLSKNQISGSIPDDIGALRQLESLDLSYNYFTGHIPSTLSDLTFLSSLNMSYNDLSGRIPSGRQLETLNDMYMYIGNPGLCGPPLLNNCSTNETNPSANQEHEGSRSSLYLSMSMGFVMGLWTVFCIMLFLKTWRIAYFQLLDQLYDKVYVQLSICKAAFLKKCGNKDI</sequence>
<keyword evidence="11" id="KW-0325">Glycoprotein</keyword>
<keyword evidence="5 12" id="KW-0812">Transmembrane</keyword>
<evidence type="ECO:0000256" key="8">
    <source>
        <dbReference type="ARBA" id="ARBA00022989"/>
    </source>
</evidence>
<evidence type="ECO:0000256" key="7">
    <source>
        <dbReference type="ARBA" id="ARBA00022737"/>
    </source>
</evidence>
<evidence type="ECO:0000256" key="2">
    <source>
        <dbReference type="ARBA" id="ARBA00009592"/>
    </source>
</evidence>
<dbReference type="SMART" id="SM00369">
    <property type="entry name" value="LRR_TYP"/>
    <property type="match status" value="7"/>
</dbReference>
<gene>
    <name evidence="13" type="ORF">BDA96_03G228300</name>
</gene>
<dbReference type="InterPro" id="IPR032675">
    <property type="entry name" value="LRR_dom_sf"/>
</dbReference>
<evidence type="ECO:0000256" key="6">
    <source>
        <dbReference type="ARBA" id="ARBA00022729"/>
    </source>
</evidence>
<dbReference type="FunFam" id="3.80.10.10:FF:000649">
    <property type="entry name" value="Leucine Rich Repeat family protein"/>
    <property type="match status" value="1"/>
</dbReference>
<evidence type="ECO:0000256" key="3">
    <source>
        <dbReference type="ARBA" id="ARBA00022475"/>
    </source>
</evidence>
<dbReference type="PANTHER" id="PTHR48063">
    <property type="entry name" value="LRR RECEPTOR-LIKE KINASE"/>
    <property type="match status" value="1"/>
</dbReference>
<evidence type="ECO:0000256" key="9">
    <source>
        <dbReference type="ARBA" id="ARBA00023136"/>
    </source>
</evidence>
<dbReference type="InterPro" id="IPR046956">
    <property type="entry name" value="RLP23-like"/>
</dbReference>
<dbReference type="SUPFAM" id="SSF52047">
    <property type="entry name" value="RNI-like"/>
    <property type="match status" value="1"/>
</dbReference>
<reference evidence="13" key="1">
    <citation type="journal article" date="2019" name="BMC Genomics">
        <title>A new reference genome for Sorghum bicolor reveals high levels of sequence similarity between sweet and grain genotypes: implications for the genetics of sugar metabolism.</title>
        <authorList>
            <person name="Cooper E.A."/>
            <person name="Brenton Z.W."/>
            <person name="Flinn B.S."/>
            <person name="Jenkins J."/>
            <person name="Shu S."/>
            <person name="Flowers D."/>
            <person name="Luo F."/>
            <person name="Wang Y."/>
            <person name="Xia P."/>
            <person name="Barry K."/>
            <person name="Daum C."/>
            <person name="Lipzen A."/>
            <person name="Yoshinaga Y."/>
            <person name="Schmutz J."/>
            <person name="Saski C."/>
            <person name="Vermerris W."/>
            <person name="Kresovich S."/>
        </authorList>
    </citation>
    <scope>NUCLEOTIDE SEQUENCE</scope>
</reference>
<keyword evidence="8 12" id="KW-1133">Transmembrane helix</keyword>
<dbReference type="FunFam" id="3.80.10.10:FF:001347">
    <property type="entry name" value="LRR receptor-like serine/threonine-protein kinase GSO2"/>
    <property type="match status" value="1"/>
</dbReference>
<dbReference type="Pfam" id="PF13855">
    <property type="entry name" value="LRR_8"/>
    <property type="match status" value="3"/>
</dbReference>
<accession>A0A921RG68</accession>
<dbReference type="PANTHER" id="PTHR48063:SF31">
    <property type="entry name" value="OS01G0601700 PROTEIN"/>
    <property type="match status" value="1"/>
</dbReference>
<comment type="similarity">
    <text evidence="2">Belongs to the RLP family.</text>
</comment>
<comment type="subcellular location">
    <subcellularLocation>
        <location evidence="1">Cell membrane</location>
        <topology evidence="1">Single-pass type I membrane protein</topology>
    </subcellularLocation>
</comment>
<reference evidence="13" key="2">
    <citation type="submission" date="2020-10" db="EMBL/GenBank/DDBJ databases">
        <authorList>
            <person name="Cooper E.A."/>
            <person name="Brenton Z.W."/>
            <person name="Flinn B.S."/>
            <person name="Jenkins J."/>
            <person name="Shu S."/>
            <person name="Flowers D."/>
            <person name="Luo F."/>
            <person name="Wang Y."/>
            <person name="Xia P."/>
            <person name="Barry K."/>
            <person name="Daum C."/>
            <person name="Lipzen A."/>
            <person name="Yoshinaga Y."/>
            <person name="Schmutz J."/>
            <person name="Saski C."/>
            <person name="Vermerris W."/>
            <person name="Kresovich S."/>
        </authorList>
    </citation>
    <scope>NUCLEOTIDE SEQUENCE</scope>
</reference>
<keyword evidence="10" id="KW-0675">Receptor</keyword>
<dbReference type="SUPFAM" id="SSF52058">
    <property type="entry name" value="L domain-like"/>
    <property type="match status" value="2"/>
</dbReference>
<keyword evidence="4" id="KW-0433">Leucine-rich repeat</keyword>
<dbReference type="InterPro" id="IPR001611">
    <property type="entry name" value="Leu-rich_rpt"/>
</dbReference>
<keyword evidence="7" id="KW-0677">Repeat</keyword>
<protein>
    <submittedName>
        <fullName evidence="13">Uncharacterized protein</fullName>
    </submittedName>
</protein>
<dbReference type="Gene3D" id="3.80.10.10">
    <property type="entry name" value="Ribonuclease Inhibitor"/>
    <property type="match status" value="4"/>
</dbReference>